<dbReference type="EMBL" id="VTPC01005235">
    <property type="protein sequence ID" value="KAF2896254.1"/>
    <property type="molecule type" value="Genomic_DNA"/>
</dbReference>
<dbReference type="OrthoDB" id="2266637at2759"/>
<organism evidence="1 2">
    <name type="scientific">Ignelater luminosus</name>
    <name type="common">Cucubano</name>
    <name type="synonym">Pyrophorus luminosus</name>
    <dbReference type="NCBI Taxonomy" id="2038154"/>
    <lineage>
        <taxon>Eukaryota</taxon>
        <taxon>Metazoa</taxon>
        <taxon>Ecdysozoa</taxon>
        <taxon>Arthropoda</taxon>
        <taxon>Hexapoda</taxon>
        <taxon>Insecta</taxon>
        <taxon>Pterygota</taxon>
        <taxon>Neoptera</taxon>
        <taxon>Endopterygota</taxon>
        <taxon>Coleoptera</taxon>
        <taxon>Polyphaga</taxon>
        <taxon>Elateriformia</taxon>
        <taxon>Elateroidea</taxon>
        <taxon>Elateridae</taxon>
        <taxon>Agrypninae</taxon>
        <taxon>Pyrophorini</taxon>
        <taxon>Ignelater</taxon>
    </lineage>
</organism>
<comment type="caution">
    <text evidence="1">The sequence shown here is derived from an EMBL/GenBank/DDBJ whole genome shotgun (WGS) entry which is preliminary data.</text>
</comment>
<evidence type="ECO:0000313" key="1">
    <source>
        <dbReference type="EMBL" id="KAF2896254.1"/>
    </source>
</evidence>
<name>A0A8K0D1E9_IGNLU</name>
<dbReference type="Proteomes" id="UP000801492">
    <property type="component" value="Unassembled WGS sequence"/>
</dbReference>
<sequence length="189" mass="21798">MDFSDTDIFQISIVPLQLLVAKDIQQAVHVDELAKMSISKERNKTRVYKKSATMKTTDLPESMKRTAQDVTYDEYFSKQHITLNTLLTEFIVDIMVRRETSISNLKQKSVIVLDNASYHLKLLSLQLASAWKKRDIRHWLDNPKINYVASALKLDMLLAKQNVVSKQCPIDYILQEHGHAILRLPSYHG</sequence>
<proteinExistence type="predicted"/>
<dbReference type="AlphaFoldDB" id="A0A8K0D1E9"/>
<reference evidence="1" key="1">
    <citation type="submission" date="2019-08" db="EMBL/GenBank/DDBJ databases">
        <title>The genome of the North American firefly Photinus pyralis.</title>
        <authorList>
            <consortium name="Photinus pyralis genome working group"/>
            <person name="Fallon T.R."/>
            <person name="Sander Lower S.E."/>
            <person name="Weng J.-K."/>
        </authorList>
    </citation>
    <scope>NUCLEOTIDE SEQUENCE</scope>
    <source>
        <strain evidence="1">TRF0915ILg1</strain>
        <tissue evidence="1">Whole body</tissue>
    </source>
</reference>
<protein>
    <submittedName>
        <fullName evidence="1">Uncharacterized protein</fullName>
    </submittedName>
</protein>
<keyword evidence="2" id="KW-1185">Reference proteome</keyword>
<evidence type="ECO:0000313" key="2">
    <source>
        <dbReference type="Proteomes" id="UP000801492"/>
    </source>
</evidence>
<accession>A0A8K0D1E9</accession>
<dbReference type="PANTHER" id="PTHR33939:SF1">
    <property type="entry name" value="DUF4371 DOMAIN-CONTAINING PROTEIN"/>
    <property type="match status" value="1"/>
</dbReference>
<dbReference type="PANTHER" id="PTHR33939">
    <property type="entry name" value="PROTEIN CBG22215"/>
    <property type="match status" value="1"/>
</dbReference>
<gene>
    <name evidence="1" type="ORF">ILUMI_09921</name>
</gene>